<dbReference type="AlphaFoldDB" id="A0A3Q3VPH6"/>
<evidence type="ECO:0000313" key="4">
    <source>
        <dbReference type="Proteomes" id="UP000261620"/>
    </source>
</evidence>
<dbReference type="GO" id="GO:0006606">
    <property type="term" value="P:protein import into nucleus"/>
    <property type="evidence" value="ECO:0007669"/>
    <property type="project" value="TreeGrafter"/>
</dbReference>
<keyword evidence="2" id="KW-0732">Signal</keyword>
<proteinExistence type="predicted"/>
<feature type="transmembrane region" description="Helical" evidence="1">
    <location>
        <begin position="93"/>
        <end position="124"/>
    </location>
</feature>
<dbReference type="Proteomes" id="UP000261620">
    <property type="component" value="Unplaced"/>
</dbReference>
<reference evidence="3" key="2">
    <citation type="submission" date="2025-09" db="UniProtKB">
        <authorList>
            <consortium name="Ensembl"/>
        </authorList>
    </citation>
    <scope>IDENTIFICATION</scope>
</reference>
<dbReference type="OMA" id="EERNSCC"/>
<organism evidence="3 4">
    <name type="scientific">Mola mola</name>
    <name type="common">Ocean sunfish</name>
    <name type="synonym">Tetraodon mola</name>
    <dbReference type="NCBI Taxonomy" id="94237"/>
    <lineage>
        <taxon>Eukaryota</taxon>
        <taxon>Metazoa</taxon>
        <taxon>Chordata</taxon>
        <taxon>Craniata</taxon>
        <taxon>Vertebrata</taxon>
        <taxon>Euteleostomi</taxon>
        <taxon>Actinopterygii</taxon>
        <taxon>Neopterygii</taxon>
        <taxon>Teleostei</taxon>
        <taxon>Neoteleostei</taxon>
        <taxon>Acanthomorphata</taxon>
        <taxon>Eupercaria</taxon>
        <taxon>Tetraodontiformes</taxon>
        <taxon>Molidae</taxon>
        <taxon>Mola</taxon>
    </lineage>
</organism>
<dbReference type="GO" id="GO:0005737">
    <property type="term" value="C:cytoplasm"/>
    <property type="evidence" value="ECO:0007669"/>
    <property type="project" value="TreeGrafter"/>
</dbReference>
<keyword evidence="1" id="KW-0472">Membrane</keyword>
<evidence type="ECO:0000313" key="3">
    <source>
        <dbReference type="Ensembl" id="ENSMMOP00000003951.1"/>
    </source>
</evidence>
<dbReference type="PANTHER" id="PTHR15191:SF8">
    <property type="entry name" value="PITUITARY TUMOR-TRANSFORMING GENE 1 PROTEIN-INTERACTING PROTEIN-LIKE"/>
    <property type="match status" value="1"/>
</dbReference>
<keyword evidence="1" id="KW-0812">Transmembrane</keyword>
<reference evidence="3" key="1">
    <citation type="submission" date="2025-08" db="UniProtKB">
        <authorList>
            <consortium name="Ensembl"/>
        </authorList>
    </citation>
    <scope>IDENTIFICATION</scope>
</reference>
<sequence length="130" mass="14343">MGAFLTESRALTTSVAFCVLALCFSFVSHGECRRTTTPPPTGVEFCSLCTQCLWCFTTNNCTDYPVSWLLPPPSLCQLSQARWGVCWMNFETLIITLGVLAAILIVSIFVCCCYCCCCSLRVCVPKGFYS</sequence>
<evidence type="ECO:0000256" key="2">
    <source>
        <dbReference type="SAM" id="SignalP"/>
    </source>
</evidence>
<dbReference type="InterPro" id="IPR052304">
    <property type="entry name" value="PTTG1IP"/>
</dbReference>
<dbReference type="Ensembl" id="ENSMMOT00000004023.1">
    <property type="protein sequence ID" value="ENSMMOP00000003951.1"/>
    <property type="gene ID" value="ENSMMOG00000003163.1"/>
</dbReference>
<accession>A0A3Q3VPH6</accession>
<protein>
    <submittedName>
        <fullName evidence="3">Uncharacterized protein</fullName>
    </submittedName>
</protein>
<dbReference type="STRING" id="94237.ENSMMOP00000003951"/>
<keyword evidence="4" id="KW-1185">Reference proteome</keyword>
<keyword evidence="1" id="KW-1133">Transmembrane helix</keyword>
<evidence type="ECO:0000256" key="1">
    <source>
        <dbReference type="SAM" id="Phobius"/>
    </source>
</evidence>
<dbReference type="PANTHER" id="PTHR15191">
    <property type="entry name" value="PROTEIN CBG20567"/>
    <property type="match status" value="1"/>
</dbReference>
<feature type="chain" id="PRO_5018543818" evidence="2">
    <location>
        <begin position="33"/>
        <end position="130"/>
    </location>
</feature>
<feature type="signal peptide" evidence="2">
    <location>
        <begin position="1"/>
        <end position="32"/>
    </location>
</feature>
<name>A0A3Q3VPH6_MOLML</name>
<dbReference type="GO" id="GO:0005634">
    <property type="term" value="C:nucleus"/>
    <property type="evidence" value="ECO:0007669"/>
    <property type="project" value="TreeGrafter"/>
</dbReference>